<dbReference type="PANTHER" id="PTHR15081:SF1">
    <property type="entry name" value="NUCLEAR AUTOANTIGENIC SPERM PROTEIN"/>
    <property type="match status" value="1"/>
</dbReference>
<sequence length="518" mass="55035">MSEPTAEQSHPAEAAAPEAAPAPVEDVKPADNVEAAAAAAIPAEVAELKAAAEEEDVATPISRDEDPKSRRVSLADLSARGTTLYAHKNYDDAAEIFSKASAMQAELNGETAPENAEILFHYGRSVFKVGQSKSDVLGGPAAADKKAKPANNGGASKNPAKTDEQKAAQEGGAAAASSASENKDEGSADAKKPLFQFTGDENFDDSDDEEAPQEEEQEEEEDDLATAFEILDLARVCYLKQLDQLRQVEEAEGKGKEVAQVAQDSPAVRHIKERLADTHDCLAEISLENERYPAAIEDGRISLNYKMELYPEESEIIAEAHYKLSLALEFASVTTSGDDGKNEKREAMDQDLRDEAVKEMELAIKSFKLKIQATEVELATSSSPEDNELTRKAIAGMREVAADMEQRLVDLRKDPVDASDLLGGDAAANALGGILGAVAGESEADKQARVEQAAKNATDLSGLVRKKKAKEPEAAPEVPAAAPATSTNGKRKAEDEPLPEGGESPKKAKVDDGEAAEA</sequence>
<feature type="compositionally biased region" description="Low complexity" evidence="4">
    <location>
        <begin position="11"/>
        <end position="23"/>
    </location>
</feature>
<evidence type="ECO:0000313" key="6">
    <source>
        <dbReference type="EMBL" id="PWI75936.1"/>
    </source>
</evidence>
<keyword evidence="2" id="KW-0802">TPR repeat</keyword>
<reference evidence="6 7" key="1">
    <citation type="journal article" date="2016" name="Front. Microbiol.">
        <title>Genome and transcriptome sequences reveal the specific parasitism of the nematophagous Purpureocillium lilacinum 36-1.</title>
        <authorList>
            <person name="Xie J."/>
            <person name="Li S."/>
            <person name="Mo C."/>
            <person name="Xiao X."/>
            <person name="Peng D."/>
            <person name="Wang G."/>
            <person name="Xiao Y."/>
        </authorList>
    </citation>
    <scope>NUCLEOTIDE SEQUENCE [LARGE SCALE GENOMIC DNA]</scope>
    <source>
        <strain evidence="6 7">36-1</strain>
    </source>
</reference>
<feature type="compositionally biased region" description="Low complexity" evidence="4">
    <location>
        <begin position="475"/>
        <end position="484"/>
    </location>
</feature>
<dbReference type="GO" id="GO:0005654">
    <property type="term" value="C:nucleoplasm"/>
    <property type="evidence" value="ECO:0007669"/>
    <property type="project" value="TreeGrafter"/>
</dbReference>
<gene>
    <name evidence="6" type="ORF">PCL_06594</name>
</gene>
<evidence type="ECO:0000256" key="4">
    <source>
        <dbReference type="SAM" id="MobiDB-lite"/>
    </source>
</evidence>
<feature type="region of interest" description="Disordered" evidence="4">
    <location>
        <begin position="449"/>
        <end position="518"/>
    </location>
</feature>
<dbReference type="PANTHER" id="PTHR15081">
    <property type="entry name" value="NUCLEAR AUTOANTIGENIC SPERM PROTEIN NASP -RELATED"/>
    <property type="match status" value="1"/>
</dbReference>
<dbReference type="EMBL" id="LCWV01000002">
    <property type="protein sequence ID" value="PWI75936.1"/>
    <property type="molecule type" value="Genomic_DNA"/>
</dbReference>
<dbReference type="InterPro" id="IPR011990">
    <property type="entry name" value="TPR-like_helical_dom_sf"/>
</dbReference>
<dbReference type="AlphaFoldDB" id="A0A2U3EN55"/>
<dbReference type="InterPro" id="IPR051730">
    <property type="entry name" value="NASP-like"/>
</dbReference>
<keyword evidence="3" id="KW-0175">Coiled coil</keyword>
<feature type="compositionally biased region" description="Low complexity" evidence="4">
    <location>
        <begin position="168"/>
        <end position="180"/>
    </location>
</feature>
<dbReference type="GO" id="GO:0006335">
    <property type="term" value="P:DNA replication-dependent chromatin assembly"/>
    <property type="evidence" value="ECO:0007669"/>
    <property type="project" value="TreeGrafter"/>
</dbReference>
<evidence type="ECO:0000256" key="2">
    <source>
        <dbReference type="ARBA" id="ARBA00022803"/>
    </source>
</evidence>
<feature type="compositionally biased region" description="Low complexity" evidence="4">
    <location>
        <begin position="149"/>
        <end position="158"/>
    </location>
</feature>
<evidence type="ECO:0000256" key="3">
    <source>
        <dbReference type="SAM" id="Coils"/>
    </source>
</evidence>
<dbReference type="GO" id="GO:0034080">
    <property type="term" value="P:CENP-A containing chromatin assembly"/>
    <property type="evidence" value="ECO:0007669"/>
    <property type="project" value="TreeGrafter"/>
</dbReference>
<feature type="compositionally biased region" description="Basic and acidic residues" evidence="4">
    <location>
        <begin position="181"/>
        <end position="192"/>
    </location>
</feature>
<proteinExistence type="predicted"/>
<protein>
    <submittedName>
        <fullName evidence="6">Histone H1-binding protein</fullName>
    </submittedName>
</protein>
<feature type="compositionally biased region" description="Acidic residues" evidence="4">
    <location>
        <begin position="201"/>
        <end position="223"/>
    </location>
</feature>
<feature type="region of interest" description="Disordered" evidence="4">
    <location>
        <begin position="1"/>
        <end position="31"/>
    </location>
</feature>
<keyword evidence="1" id="KW-0677">Repeat</keyword>
<dbReference type="Gene3D" id="1.25.40.10">
    <property type="entry name" value="Tetratricopeptide repeat domain"/>
    <property type="match status" value="1"/>
</dbReference>
<feature type="compositionally biased region" description="Basic and acidic residues" evidence="4">
    <location>
        <begin position="503"/>
        <end position="512"/>
    </location>
</feature>
<feature type="region of interest" description="Disordered" evidence="4">
    <location>
        <begin position="134"/>
        <end position="223"/>
    </location>
</feature>
<evidence type="ECO:0000313" key="7">
    <source>
        <dbReference type="Proteomes" id="UP000245956"/>
    </source>
</evidence>
<evidence type="ECO:0000259" key="5">
    <source>
        <dbReference type="Pfam" id="PF10516"/>
    </source>
</evidence>
<accession>A0A2U3EN55</accession>
<dbReference type="GO" id="GO:0042393">
    <property type="term" value="F:histone binding"/>
    <property type="evidence" value="ECO:0007669"/>
    <property type="project" value="TreeGrafter"/>
</dbReference>
<name>A0A2U3EN55_PURLI</name>
<evidence type="ECO:0000256" key="1">
    <source>
        <dbReference type="ARBA" id="ARBA00022737"/>
    </source>
</evidence>
<organism evidence="6 7">
    <name type="scientific">Purpureocillium lilacinum</name>
    <name type="common">Paecilomyces lilacinus</name>
    <dbReference type="NCBI Taxonomy" id="33203"/>
    <lineage>
        <taxon>Eukaryota</taxon>
        <taxon>Fungi</taxon>
        <taxon>Dikarya</taxon>
        <taxon>Ascomycota</taxon>
        <taxon>Pezizomycotina</taxon>
        <taxon>Sordariomycetes</taxon>
        <taxon>Hypocreomycetidae</taxon>
        <taxon>Hypocreales</taxon>
        <taxon>Ophiocordycipitaceae</taxon>
        <taxon>Purpureocillium</taxon>
    </lineage>
</organism>
<dbReference type="Proteomes" id="UP000245956">
    <property type="component" value="Unassembled WGS sequence"/>
</dbReference>
<feature type="region of interest" description="Disordered" evidence="4">
    <location>
        <begin position="51"/>
        <end position="72"/>
    </location>
</feature>
<feature type="domain" description="Tetratricopeptide SHNi-TPR" evidence="5">
    <location>
        <begin position="276"/>
        <end position="313"/>
    </location>
</feature>
<dbReference type="Pfam" id="PF10516">
    <property type="entry name" value="SHNi-TPR"/>
    <property type="match status" value="1"/>
</dbReference>
<feature type="coiled-coil region" evidence="3">
    <location>
        <begin position="357"/>
        <end position="414"/>
    </location>
</feature>
<dbReference type="InterPro" id="IPR019544">
    <property type="entry name" value="Tetratricopeptide_SHNi-TPR_dom"/>
</dbReference>
<comment type="caution">
    <text evidence="6">The sequence shown here is derived from an EMBL/GenBank/DDBJ whole genome shotgun (WGS) entry which is preliminary data.</text>
</comment>